<dbReference type="GO" id="GO:0004553">
    <property type="term" value="F:hydrolase activity, hydrolyzing O-glycosyl compounds"/>
    <property type="evidence" value="ECO:0007669"/>
    <property type="project" value="InterPro"/>
</dbReference>
<sequence>MEFKIKLQEIIKNKKIMMIVAIMLLLSIFVIGFAFRKEITIVDGDKKITIKTVAFNVSGVLKKAGITLKEQDKLSIDSNAKLKNGMVIEIKRAFPVKIKVDGKELDVLTANNLVKDILKQYNIKLGEKDRTQPSLESNVTANDIINVIRCEEKIVREEMEIPYKTVIKYNDSIEAGKTKRLQNGKNGKKEVEYKVVYENGEEVAREVVSEKVIKKPVDEIIEKGSEKYFVASRGKVIRYKKVLIMQSTAYDLSYQSTGKRPDHPEYGITYTGTRVRHGVVAVDPRVIPLGSKLYIESLDGSKDYGFASAEDTGSAIKGKKIDLFFEDHRAAMRYGRRKVRVYILE</sequence>
<dbReference type="InterPro" id="IPR051933">
    <property type="entry name" value="Resuscitation_pf_RpfB"/>
</dbReference>
<evidence type="ECO:0000313" key="5">
    <source>
        <dbReference type="Proteomes" id="UP000184082"/>
    </source>
</evidence>
<evidence type="ECO:0000256" key="1">
    <source>
        <dbReference type="ARBA" id="ARBA00022729"/>
    </source>
</evidence>
<proteinExistence type="predicted"/>
<accession>A0A1M6SF38</accession>
<keyword evidence="2" id="KW-0812">Transmembrane</keyword>
<dbReference type="Proteomes" id="UP000184082">
    <property type="component" value="Unassembled WGS sequence"/>
</dbReference>
<protein>
    <recommendedName>
        <fullName evidence="3">G5 domain-containing protein</fullName>
    </recommendedName>
</protein>
<reference evidence="4 5" key="1">
    <citation type="submission" date="2016-11" db="EMBL/GenBank/DDBJ databases">
        <authorList>
            <person name="Jaros S."/>
            <person name="Januszkiewicz K."/>
            <person name="Wedrychowicz H."/>
        </authorList>
    </citation>
    <scope>NUCLEOTIDE SEQUENCE [LARGE SCALE GENOMIC DNA]</scope>
    <source>
        <strain evidence="4 5">DSM 14501</strain>
    </source>
</reference>
<dbReference type="Gene3D" id="2.40.40.10">
    <property type="entry name" value="RlpA-like domain"/>
    <property type="match status" value="1"/>
</dbReference>
<dbReference type="Gene3D" id="2.20.230.10">
    <property type="entry name" value="Resuscitation-promoting factor rpfb"/>
    <property type="match status" value="1"/>
</dbReference>
<dbReference type="InterPro" id="IPR036908">
    <property type="entry name" value="RlpA-like_sf"/>
</dbReference>
<keyword evidence="2" id="KW-0472">Membrane</keyword>
<dbReference type="PANTHER" id="PTHR39160:SF4">
    <property type="entry name" value="RESUSCITATION-PROMOTING FACTOR RPFB"/>
    <property type="match status" value="1"/>
</dbReference>
<dbReference type="STRING" id="1121266.SAMN02745883_02038"/>
<keyword evidence="1" id="KW-0732">Signal</keyword>
<evidence type="ECO:0000259" key="3">
    <source>
        <dbReference type="PROSITE" id="PS51109"/>
    </source>
</evidence>
<dbReference type="Pfam" id="PF06725">
    <property type="entry name" value="3D"/>
    <property type="match status" value="1"/>
</dbReference>
<dbReference type="EMBL" id="FRAJ01000018">
    <property type="protein sequence ID" value="SHK43353.1"/>
    <property type="molecule type" value="Genomic_DNA"/>
</dbReference>
<feature type="domain" description="G5" evidence="3">
    <location>
        <begin position="147"/>
        <end position="227"/>
    </location>
</feature>
<organism evidence="4 5">
    <name type="scientific">Caminicella sporogenes DSM 14501</name>
    <dbReference type="NCBI Taxonomy" id="1121266"/>
    <lineage>
        <taxon>Bacteria</taxon>
        <taxon>Bacillati</taxon>
        <taxon>Bacillota</taxon>
        <taxon>Clostridia</taxon>
        <taxon>Peptostreptococcales</taxon>
        <taxon>Caminicellaceae</taxon>
        <taxon>Caminicella</taxon>
    </lineage>
</organism>
<dbReference type="InterPro" id="IPR007137">
    <property type="entry name" value="DUF348"/>
</dbReference>
<name>A0A1M6SF38_9FIRM</name>
<keyword evidence="2" id="KW-1133">Transmembrane helix</keyword>
<feature type="transmembrane region" description="Helical" evidence="2">
    <location>
        <begin position="16"/>
        <end position="35"/>
    </location>
</feature>
<gene>
    <name evidence="4" type="ORF">SAMN02745883_02038</name>
</gene>
<dbReference type="InterPro" id="IPR010611">
    <property type="entry name" value="3D_dom"/>
</dbReference>
<dbReference type="GO" id="GO:0019867">
    <property type="term" value="C:outer membrane"/>
    <property type="evidence" value="ECO:0007669"/>
    <property type="project" value="InterPro"/>
</dbReference>
<dbReference type="CDD" id="cd22786">
    <property type="entry name" value="DPBB_YuiC-like"/>
    <property type="match status" value="1"/>
</dbReference>
<evidence type="ECO:0000256" key="2">
    <source>
        <dbReference type="SAM" id="Phobius"/>
    </source>
</evidence>
<evidence type="ECO:0000313" key="4">
    <source>
        <dbReference type="EMBL" id="SHK43353.1"/>
    </source>
</evidence>
<dbReference type="GO" id="GO:0009254">
    <property type="term" value="P:peptidoglycan turnover"/>
    <property type="evidence" value="ECO:0007669"/>
    <property type="project" value="InterPro"/>
</dbReference>
<dbReference type="InterPro" id="IPR011098">
    <property type="entry name" value="G5_dom"/>
</dbReference>
<dbReference type="SMART" id="SM01208">
    <property type="entry name" value="G5"/>
    <property type="match status" value="1"/>
</dbReference>
<keyword evidence="5" id="KW-1185">Reference proteome</keyword>
<dbReference type="PANTHER" id="PTHR39160">
    <property type="entry name" value="CELL WALL-BINDING PROTEIN YOCH"/>
    <property type="match status" value="1"/>
</dbReference>
<dbReference type="Pfam" id="PF07501">
    <property type="entry name" value="G5"/>
    <property type="match status" value="1"/>
</dbReference>
<dbReference type="SUPFAM" id="SSF50685">
    <property type="entry name" value="Barwin-like endoglucanases"/>
    <property type="match status" value="1"/>
</dbReference>
<dbReference type="RefSeq" id="WP_072968180.1">
    <property type="nucleotide sequence ID" value="NZ_FRAJ01000018.1"/>
</dbReference>
<dbReference type="Pfam" id="PF03990">
    <property type="entry name" value="DUF348"/>
    <property type="match status" value="2"/>
</dbReference>
<dbReference type="AlphaFoldDB" id="A0A1M6SF38"/>
<dbReference type="PROSITE" id="PS51109">
    <property type="entry name" value="G5"/>
    <property type="match status" value="1"/>
</dbReference>